<dbReference type="Proteomes" id="UP000807306">
    <property type="component" value="Unassembled WGS sequence"/>
</dbReference>
<comment type="caution">
    <text evidence="1">The sequence shown here is derived from an EMBL/GenBank/DDBJ whole genome shotgun (WGS) entry which is preliminary data.</text>
</comment>
<keyword evidence="2" id="KW-1185">Reference proteome</keyword>
<evidence type="ECO:0000313" key="2">
    <source>
        <dbReference type="Proteomes" id="UP000807306"/>
    </source>
</evidence>
<name>A0A9P6JW40_9AGAR</name>
<dbReference type="EMBL" id="MU157825">
    <property type="protein sequence ID" value="KAF9535171.1"/>
    <property type="molecule type" value="Genomic_DNA"/>
</dbReference>
<reference evidence="1" key="1">
    <citation type="submission" date="2020-11" db="EMBL/GenBank/DDBJ databases">
        <authorList>
            <consortium name="DOE Joint Genome Institute"/>
            <person name="Ahrendt S."/>
            <person name="Riley R."/>
            <person name="Andreopoulos W."/>
            <person name="Labutti K."/>
            <person name="Pangilinan J."/>
            <person name="Ruiz-Duenas F.J."/>
            <person name="Barrasa J.M."/>
            <person name="Sanchez-Garcia M."/>
            <person name="Camarero S."/>
            <person name="Miyauchi S."/>
            <person name="Serrano A."/>
            <person name="Linde D."/>
            <person name="Babiker R."/>
            <person name="Drula E."/>
            <person name="Ayuso-Fernandez I."/>
            <person name="Pacheco R."/>
            <person name="Padilla G."/>
            <person name="Ferreira P."/>
            <person name="Barriuso J."/>
            <person name="Kellner H."/>
            <person name="Castanera R."/>
            <person name="Alfaro M."/>
            <person name="Ramirez L."/>
            <person name="Pisabarro A.G."/>
            <person name="Kuo A."/>
            <person name="Tritt A."/>
            <person name="Lipzen A."/>
            <person name="He G."/>
            <person name="Yan M."/>
            <person name="Ng V."/>
            <person name="Cullen D."/>
            <person name="Martin F."/>
            <person name="Rosso M.-N."/>
            <person name="Henrissat B."/>
            <person name="Hibbett D."/>
            <person name="Martinez A.T."/>
            <person name="Grigoriev I.V."/>
        </authorList>
    </citation>
    <scope>NUCLEOTIDE SEQUENCE</scope>
    <source>
        <strain evidence="1">CBS 506.95</strain>
    </source>
</reference>
<dbReference type="AlphaFoldDB" id="A0A9P6JW40"/>
<gene>
    <name evidence="1" type="ORF">CPB83DRAFT_843599</name>
</gene>
<evidence type="ECO:0000313" key="1">
    <source>
        <dbReference type="EMBL" id="KAF9535171.1"/>
    </source>
</evidence>
<proteinExistence type="predicted"/>
<sequence length="108" mass="12061">MPEVEGFIQTTQEGTHFLATFVIKDAEYNFSGRISSNTQQWKCKPAFLEYETLAQLTSTRPFDGKIGRRKVELKISNGPKIVGYVLLPLEEGSSVSGNGMWNTGARMQ</sequence>
<dbReference type="OrthoDB" id="3009566at2759"/>
<organism evidence="1 2">
    <name type="scientific">Crepidotus variabilis</name>
    <dbReference type="NCBI Taxonomy" id="179855"/>
    <lineage>
        <taxon>Eukaryota</taxon>
        <taxon>Fungi</taxon>
        <taxon>Dikarya</taxon>
        <taxon>Basidiomycota</taxon>
        <taxon>Agaricomycotina</taxon>
        <taxon>Agaricomycetes</taxon>
        <taxon>Agaricomycetidae</taxon>
        <taxon>Agaricales</taxon>
        <taxon>Agaricineae</taxon>
        <taxon>Crepidotaceae</taxon>
        <taxon>Crepidotus</taxon>
    </lineage>
</organism>
<accession>A0A9P6JW40</accession>
<protein>
    <submittedName>
        <fullName evidence="1">Uncharacterized protein</fullName>
    </submittedName>
</protein>